<evidence type="ECO:0000313" key="3">
    <source>
        <dbReference type="EMBL" id="CAB4783540.1"/>
    </source>
</evidence>
<dbReference type="PANTHER" id="PTHR47505">
    <property type="entry name" value="DNA UTILIZATION PROTEIN YHGH"/>
    <property type="match status" value="1"/>
</dbReference>
<name>A0A6J7FED1_9ZZZZ</name>
<dbReference type="AlphaFoldDB" id="A0A6J7FED1"/>
<accession>A0A6J7FED1</accession>
<gene>
    <name evidence="3" type="ORF">UFOPK2967_00466</name>
    <name evidence="4" type="ORF">UFOPK3587_00058</name>
    <name evidence="5" type="ORF">UFOPK3984_00024</name>
    <name evidence="6" type="ORF">UFOPK4114_00229</name>
</gene>
<evidence type="ECO:0000313" key="6">
    <source>
        <dbReference type="EMBL" id="CAB5010576.1"/>
    </source>
</evidence>
<dbReference type="EMBL" id="CAFAAC010000018">
    <property type="protein sequence ID" value="CAB4783540.1"/>
    <property type="molecule type" value="Genomic_DNA"/>
</dbReference>
<evidence type="ECO:0000313" key="4">
    <source>
        <dbReference type="EMBL" id="CAB4893531.1"/>
    </source>
</evidence>
<dbReference type="Pfam" id="PF00156">
    <property type="entry name" value="Pribosyltran"/>
    <property type="match status" value="1"/>
</dbReference>
<evidence type="ECO:0000259" key="2">
    <source>
        <dbReference type="Pfam" id="PF00156"/>
    </source>
</evidence>
<comment type="similarity">
    <text evidence="1">Belongs to the ComF/GntX family.</text>
</comment>
<dbReference type="SUPFAM" id="SSF53271">
    <property type="entry name" value="PRTase-like"/>
    <property type="match status" value="1"/>
</dbReference>
<protein>
    <submittedName>
        <fullName evidence="4">Unannotated protein</fullName>
    </submittedName>
</protein>
<feature type="domain" description="Phosphoribosyltransferase" evidence="2">
    <location>
        <begin position="152"/>
        <end position="204"/>
    </location>
</feature>
<evidence type="ECO:0000256" key="1">
    <source>
        <dbReference type="ARBA" id="ARBA00008007"/>
    </source>
</evidence>
<dbReference type="InterPro" id="IPR051910">
    <property type="entry name" value="ComF/GntX_DNA_util-trans"/>
</dbReference>
<dbReference type="InterPro" id="IPR029057">
    <property type="entry name" value="PRTase-like"/>
</dbReference>
<dbReference type="EMBL" id="CAFBPP010000004">
    <property type="protein sequence ID" value="CAB5010576.1"/>
    <property type="molecule type" value="Genomic_DNA"/>
</dbReference>
<organism evidence="4">
    <name type="scientific">freshwater metagenome</name>
    <dbReference type="NCBI Taxonomy" id="449393"/>
    <lineage>
        <taxon>unclassified sequences</taxon>
        <taxon>metagenomes</taxon>
        <taxon>ecological metagenomes</taxon>
    </lineage>
</organism>
<dbReference type="EMBL" id="CAFBOP010000001">
    <property type="protein sequence ID" value="CAB4974909.1"/>
    <property type="molecule type" value="Genomic_DNA"/>
</dbReference>
<dbReference type="CDD" id="cd06223">
    <property type="entry name" value="PRTases_typeI"/>
    <property type="match status" value="1"/>
</dbReference>
<dbReference type="InterPro" id="IPR000836">
    <property type="entry name" value="PRTase_dom"/>
</dbReference>
<sequence length="212" mass="22984">MEIAGKLGHILFPPRCLGCGVLSSKLCIACESEWSQKNLITALPETIVYSSRHYSNTAQHILLAAKEHGIEKAKSYICSAINDAISHIPRIETVRALIVPIPSQKSAIRKRGHNFLADIVATLGKENRKETANILIHRRSVLDQSRLPARERFENLAGALSTTRTLGRGELVILVDDLVTTGATLGEAVKTLEGAGFKVICAVTACVALPLR</sequence>
<evidence type="ECO:0000313" key="5">
    <source>
        <dbReference type="EMBL" id="CAB4974909.1"/>
    </source>
</evidence>
<dbReference type="PANTHER" id="PTHR47505:SF1">
    <property type="entry name" value="DNA UTILIZATION PROTEIN YHGH"/>
    <property type="match status" value="1"/>
</dbReference>
<reference evidence="4" key="1">
    <citation type="submission" date="2020-05" db="EMBL/GenBank/DDBJ databases">
        <authorList>
            <person name="Chiriac C."/>
            <person name="Salcher M."/>
            <person name="Ghai R."/>
            <person name="Kavagutti S V."/>
        </authorList>
    </citation>
    <scope>NUCLEOTIDE SEQUENCE</scope>
</reference>
<proteinExistence type="inferred from homology"/>
<dbReference type="Gene3D" id="3.40.50.2020">
    <property type="match status" value="1"/>
</dbReference>
<dbReference type="EMBL" id="CAFBMN010000001">
    <property type="protein sequence ID" value="CAB4893531.1"/>
    <property type="molecule type" value="Genomic_DNA"/>
</dbReference>